<dbReference type="GO" id="GO:0005737">
    <property type="term" value="C:cytoplasm"/>
    <property type="evidence" value="ECO:0007669"/>
    <property type="project" value="TreeGrafter"/>
</dbReference>
<dbReference type="RefSeq" id="WP_142121747.1">
    <property type="nucleotide sequence ID" value="NZ_BAAASV010000002.1"/>
</dbReference>
<dbReference type="InterPro" id="IPR041664">
    <property type="entry name" value="AAA_16"/>
</dbReference>
<reference evidence="4 5" key="1">
    <citation type="submission" date="2019-06" db="EMBL/GenBank/DDBJ databases">
        <title>Sequencing the genomes of 1000 actinobacteria strains.</title>
        <authorList>
            <person name="Klenk H.-P."/>
        </authorList>
    </citation>
    <scope>NUCLEOTIDE SEQUENCE [LARGE SCALE GENOMIC DNA]</scope>
    <source>
        <strain evidence="4 5">DSM 4813</strain>
    </source>
</reference>
<dbReference type="GO" id="GO:0004016">
    <property type="term" value="F:adenylate cyclase activity"/>
    <property type="evidence" value="ECO:0007669"/>
    <property type="project" value="TreeGrafter"/>
</dbReference>
<dbReference type="SUPFAM" id="SSF48452">
    <property type="entry name" value="TPR-like"/>
    <property type="match status" value="1"/>
</dbReference>
<proteinExistence type="predicted"/>
<comment type="caution">
    <text evidence="4">The sequence shown here is derived from an EMBL/GenBank/DDBJ whole genome shotgun (WGS) entry which is preliminary data.</text>
</comment>
<dbReference type="OrthoDB" id="3197423at2"/>
<dbReference type="InterPro" id="IPR000792">
    <property type="entry name" value="Tscrpt_reg_LuxR_C"/>
</dbReference>
<keyword evidence="2" id="KW-0067">ATP-binding</keyword>
<keyword evidence="5" id="KW-1185">Reference proteome</keyword>
<dbReference type="Proteomes" id="UP000315389">
    <property type="component" value="Unassembled WGS sequence"/>
</dbReference>
<dbReference type="InterPro" id="IPR036388">
    <property type="entry name" value="WH-like_DNA-bd_sf"/>
</dbReference>
<dbReference type="GO" id="GO:0005524">
    <property type="term" value="F:ATP binding"/>
    <property type="evidence" value="ECO:0007669"/>
    <property type="project" value="UniProtKB-KW"/>
</dbReference>
<dbReference type="AlphaFoldDB" id="A0A542ZEE8"/>
<evidence type="ECO:0000256" key="2">
    <source>
        <dbReference type="ARBA" id="ARBA00022840"/>
    </source>
</evidence>
<dbReference type="SMART" id="SM00421">
    <property type="entry name" value="HTH_LUXR"/>
    <property type="match status" value="1"/>
</dbReference>
<dbReference type="InterPro" id="IPR011990">
    <property type="entry name" value="TPR-like_helical_dom_sf"/>
</dbReference>
<dbReference type="EMBL" id="VFOS01000003">
    <property type="protein sequence ID" value="TQL58659.1"/>
    <property type="molecule type" value="Genomic_DNA"/>
</dbReference>
<dbReference type="CDD" id="cd06170">
    <property type="entry name" value="LuxR_C_like"/>
    <property type="match status" value="1"/>
</dbReference>
<keyword evidence="1" id="KW-0547">Nucleotide-binding</keyword>
<dbReference type="SUPFAM" id="SSF52540">
    <property type="entry name" value="P-loop containing nucleoside triphosphate hydrolases"/>
    <property type="match status" value="1"/>
</dbReference>
<name>A0A542ZEE8_RARFA</name>
<dbReference type="GO" id="GO:0006355">
    <property type="term" value="P:regulation of DNA-templated transcription"/>
    <property type="evidence" value="ECO:0007669"/>
    <property type="project" value="InterPro"/>
</dbReference>
<dbReference type="Gene3D" id="1.10.10.10">
    <property type="entry name" value="Winged helix-like DNA-binding domain superfamily/Winged helix DNA-binding domain"/>
    <property type="match status" value="1"/>
</dbReference>
<feature type="domain" description="HTH luxR-type" evidence="3">
    <location>
        <begin position="880"/>
        <end position="945"/>
    </location>
</feature>
<dbReference type="InterPro" id="IPR027417">
    <property type="entry name" value="P-loop_NTPase"/>
</dbReference>
<gene>
    <name evidence="4" type="ORF">FB461_2077</name>
</gene>
<dbReference type="PROSITE" id="PS50043">
    <property type="entry name" value="HTH_LUXR_2"/>
    <property type="match status" value="1"/>
</dbReference>
<dbReference type="Pfam" id="PF13191">
    <property type="entry name" value="AAA_16"/>
    <property type="match status" value="1"/>
</dbReference>
<dbReference type="InterPro" id="IPR016032">
    <property type="entry name" value="Sig_transdc_resp-reg_C-effctor"/>
</dbReference>
<dbReference type="GO" id="GO:0003677">
    <property type="term" value="F:DNA binding"/>
    <property type="evidence" value="ECO:0007669"/>
    <property type="project" value="InterPro"/>
</dbReference>
<dbReference type="SUPFAM" id="SSF46894">
    <property type="entry name" value="C-terminal effector domain of the bipartite response regulators"/>
    <property type="match status" value="1"/>
</dbReference>
<protein>
    <submittedName>
        <fullName evidence="4">Regulatory LuxR family protein</fullName>
    </submittedName>
</protein>
<evidence type="ECO:0000313" key="4">
    <source>
        <dbReference type="EMBL" id="TQL58659.1"/>
    </source>
</evidence>
<sequence length="945" mass="100063">MADVPSTPSPTDLVERDVEWSRLTTLVDRAFQGRGGSAHVLGEPGIGKTALVRALADHARSRGASVWFGSASELETRSPFGTLRRLLDTPVRALSAQQHAQLAAGPGRLALSSLWQRTHPVGANLPTQADMLHSVGWLTGELVGASPTVLVIDDVQWADEESLLFLGWLRERLTEMPLIVVTTMRDVVLSQAPSLAALISDRDAAVLRPDPLSVSGIDTVLGGMGAQASPGAAATLREVTNGNPFLVHALSAALRAESPAPLSPGRIRSAVPDSILTFMLSRMANLTPTEQRLAQATAVLDSATFPVAVATARIDLSDNPAQAADSLRSVGLFASGQGLRFRHALLRSAVYSSIGIDTRESLHRSAATVLGKSGDWARAAAHLLSCEGAGDEFAVRVLREASRQAEALGAPETVVLLLQRAVAEPPEPSVLPEVLLELGTAQLRMLDMACIETLQCGADLVVTPQEKAPFVLAIANALSYAGEHLRAARVLGELLESLPVSDRDLAMTVEAAWIAVGLLIPEYAPSVLARLRAHQGLTGATVGERLVLIQQVSASVYANEPAHVTESYANRVIGDWDTAEQFPETGDWVWPRLFLGRIGQFDRVRRLADEAYVRAEQRGSVLGMVASAFVRAFTDADAGELRSAEEHYVLMRKVDAAPGQSRSLLMDILSRGGLAQVLALQGRAPEALAALGPFDGGLPPDAPVDGIAVLEVGRGTTALSIGDYNGALAAAKQINRLGASVGVDSPLWFGWRVLAVRALRGLNRLEEAGILAREHLELCEQNGASHLYAEALSIAASVMDDEERAVAQAREAVALLAGSGARLREGHANLTLGTLLRRAGHRSLARAPLRVARDILASCGAAPAAEFAAAELAATGAHAGRGDLTRLTPSQQRVAELVLAELSNTAIAAQLQVSRKTVETHLSAIYRKLGISSRHQLTPAHVGIR</sequence>
<accession>A0A542ZEE8</accession>
<dbReference type="Gene3D" id="3.40.50.300">
    <property type="entry name" value="P-loop containing nucleotide triphosphate hydrolases"/>
    <property type="match status" value="1"/>
</dbReference>
<dbReference type="Pfam" id="PF00196">
    <property type="entry name" value="GerE"/>
    <property type="match status" value="1"/>
</dbReference>
<organism evidence="4 5">
    <name type="scientific">Rarobacter faecitabidus</name>
    <dbReference type="NCBI Taxonomy" id="13243"/>
    <lineage>
        <taxon>Bacteria</taxon>
        <taxon>Bacillati</taxon>
        <taxon>Actinomycetota</taxon>
        <taxon>Actinomycetes</taxon>
        <taxon>Micrococcales</taxon>
        <taxon>Rarobacteraceae</taxon>
        <taxon>Rarobacter</taxon>
    </lineage>
</organism>
<evidence type="ECO:0000313" key="5">
    <source>
        <dbReference type="Proteomes" id="UP000315389"/>
    </source>
</evidence>
<evidence type="ECO:0000256" key="1">
    <source>
        <dbReference type="ARBA" id="ARBA00022741"/>
    </source>
</evidence>
<dbReference type="PANTHER" id="PTHR16305:SF35">
    <property type="entry name" value="TRANSCRIPTIONAL ACTIVATOR DOMAIN"/>
    <property type="match status" value="1"/>
</dbReference>
<evidence type="ECO:0000259" key="3">
    <source>
        <dbReference type="PROSITE" id="PS50043"/>
    </source>
</evidence>
<dbReference type="PANTHER" id="PTHR16305">
    <property type="entry name" value="TESTICULAR SOLUBLE ADENYLYL CYCLASE"/>
    <property type="match status" value="1"/>
</dbReference>